<keyword evidence="3" id="KW-0378">Hydrolase</keyword>
<comment type="caution">
    <text evidence="3">The sequence shown here is derived from an EMBL/GenBank/DDBJ whole genome shotgun (WGS) entry which is preliminary data.</text>
</comment>
<dbReference type="eggNOG" id="COG5549">
    <property type="taxonomic scope" value="Bacteria"/>
</dbReference>
<proteinExistence type="predicted"/>
<reference evidence="3 4" key="1">
    <citation type="submission" date="2007-06" db="EMBL/GenBank/DDBJ databases">
        <authorList>
            <person name="Shimkets L."/>
            <person name="Ferriera S."/>
            <person name="Johnson J."/>
            <person name="Kravitz S."/>
            <person name="Beeson K."/>
            <person name="Sutton G."/>
            <person name="Rogers Y.-H."/>
            <person name="Friedman R."/>
            <person name="Frazier M."/>
            <person name="Venter J.C."/>
        </authorList>
    </citation>
    <scope>NUCLEOTIDE SEQUENCE [LARGE SCALE GENOMIC DNA]</scope>
    <source>
        <strain evidence="3 4">SIR-1</strain>
    </source>
</reference>
<name>A6GDX0_9BACT</name>
<evidence type="ECO:0000256" key="1">
    <source>
        <dbReference type="ARBA" id="ARBA00023157"/>
    </source>
</evidence>
<keyword evidence="4" id="KW-1185">Reference proteome</keyword>
<dbReference type="InterPro" id="IPR024653">
    <property type="entry name" value="Peptidase_M10/M27/M57"/>
</dbReference>
<dbReference type="GO" id="GO:0008237">
    <property type="term" value="F:metallopeptidase activity"/>
    <property type="evidence" value="ECO:0007669"/>
    <property type="project" value="InterPro"/>
</dbReference>
<dbReference type="SUPFAM" id="SSF55486">
    <property type="entry name" value="Metalloproteases ('zincins'), catalytic domain"/>
    <property type="match status" value="1"/>
</dbReference>
<dbReference type="InterPro" id="IPR001212">
    <property type="entry name" value="Somatomedin_B_dom"/>
</dbReference>
<dbReference type="Gene3D" id="3.40.390.10">
    <property type="entry name" value="Collagenase (Catalytic Domain)"/>
    <property type="match status" value="1"/>
</dbReference>
<dbReference type="Proteomes" id="UP000005801">
    <property type="component" value="Unassembled WGS sequence"/>
</dbReference>
<dbReference type="STRING" id="391625.PPSIR1_25111"/>
<keyword evidence="1" id="KW-1015">Disulfide bond</keyword>
<dbReference type="EMBL" id="ABCS01000077">
    <property type="protein sequence ID" value="EDM75919.1"/>
    <property type="molecule type" value="Genomic_DNA"/>
</dbReference>
<evidence type="ECO:0000313" key="3">
    <source>
        <dbReference type="EMBL" id="EDM75919.1"/>
    </source>
</evidence>
<organism evidence="3 4">
    <name type="scientific">Plesiocystis pacifica SIR-1</name>
    <dbReference type="NCBI Taxonomy" id="391625"/>
    <lineage>
        <taxon>Bacteria</taxon>
        <taxon>Pseudomonadati</taxon>
        <taxon>Myxococcota</taxon>
        <taxon>Polyangia</taxon>
        <taxon>Nannocystales</taxon>
        <taxon>Nannocystaceae</taxon>
        <taxon>Plesiocystis</taxon>
    </lineage>
</organism>
<dbReference type="InterPro" id="IPR024079">
    <property type="entry name" value="MetalloPept_cat_dom_sf"/>
</dbReference>
<sequence>MVAGFPAEEIEVREDEVIVGGDAVVTLQASREMAGARQVAPLFEDEEEAFRQYRTNNLVNSPKTISVIGYTGGGNALDSTMQTALQMAVQNYNEMNLGLTFTLTTGTNYQDKDIVVYKVSGNGGGQAGFPENGNPYKFVQIQSGTSNFGTDVVEHVITHEIGHCVGFRHTDYFNRSISCGSGGNEGSSGVGAQHIPGTPTGADMSSIMLACFNSGVSGEFSSYDRTALEYLYPGSGSPDPDPGEPAPGCTGYCGGYSQSGACYCDSVCESYGDCCDDKAAVCD</sequence>
<dbReference type="Gene3D" id="4.10.410.20">
    <property type="match status" value="1"/>
</dbReference>
<feature type="domain" description="SMB" evidence="2">
    <location>
        <begin position="245"/>
        <end position="283"/>
    </location>
</feature>
<evidence type="ECO:0000313" key="4">
    <source>
        <dbReference type="Proteomes" id="UP000005801"/>
    </source>
</evidence>
<dbReference type="GO" id="GO:0006508">
    <property type="term" value="P:proteolysis"/>
    <property type="evidence" value="ECO:0007669"/>
    <property type="project" value="UniProtKB-KW"/>
</dbReference>
<keyword evidence="3" id="KW-0645">Protease</keyword>
<dbReference type="AlphaFoldDB" id="A6GDX0"/>
<evidence type="ECO:0000259" key="2">
    <source>
        <dbReference type="PROSITE" id="PS50958"/>
    </source>
</evidence>
<dbReference type="PROSITE" id="PS50958">
    <property type="entry name" value="SMB_2"/>
    <property type="match status" value="1"/>
</dbReference>
<protein>
    <submittedName>
        <fullName evidence="3">Protease B</fullName>
    </submittedName>
</protein>
<gene>
    <name evidence="3" type="ORF">PPSIR1_25111</name>
</gene>
<accession>A6GDX0</accession>
<dbReference type="Pfam" id="PF12388">
    <property type="entry name" value="Peptidase_M57"/>
    <property type="match status" value="1"/>
</dbReference>